<sequence length="315" mass="33755">MQEPLPVDAALPALASARYEALAAALARVGLQGARAISVLRYNPGKRCTLAVVSDTDRYIVKLFADAATVLAVSTVHKVLAGAGLASGRGPTVPRLVGLDTDAALIVTEMYAAVPATELVERGDADRAGRLAAQWLRAAIKPGVALGDPYDPPHVLEDVQRYVRTIGSAAGELRARAGAVRDQLAANMPPPGYTDLRHGGFYLSHVFDLVDGPGVIDWDTFRQGPVEVDAGMLCAAARWEMYQPEYERATQRAIAVFLDEVDDLVDPARLRWYRTAALLKFASHRARRGAGDLAVSLISDAEKVFYGTLNSPASH</sequence>
<evidence type="ECO:0000313" key="2">
    <source>
        <dbReference type="EMBL" id="TMI86667.1"/>
    </source>
</evidence>
<keyword evidence="2" id="KW-0808">Transferase</keyword>
<dbReference type="Pfam" id="PF01636">
    <property type="entry name" value="APH"/>
    <property type="match status" value="1"/>
</dbReference>
<gene>
    <name evidence="2" type="ORF">E6H00_17750</name>
</gene>
<organism evidence="2 3">
    <name type="scientific">Candidatus Segetimicrobium genomatis</name>
    <dbReference type="NCBI Taxonomy" id="2569760"/>
    <lineage>
        <taxon>Bacteria</taxon>
        <taxon>Bacillati</taxon>
        <taxon>Candidatus Sysuimicrobiota</taxon>
        <taxon>Candidatus Sysuimicrobiia</taxon>
        <taxon>Candidatus Sysuimicrobiales</taxon>
        <taxon>Candidatus Segetimicrobiaceae</taxon>
        <taxon>Candidatus Segetimicrobium</taxon>
    </lineage>
</organism>
<name>A0A537JT07_9BACT</name>
<dbReference type="Gene3D" id="3.90.1200.10">
    <property type="match status" value="1"/>
</dbReference>
<evidence type="ECO:0000259" key="1">
    <source>
        <dbReference type="Pfam" id="PF01636"/>
    </source>
</evidence>
<proteinExistence type="predicted"/>
<dbReference type="EMBL" id="VBAK01000189">
    <property type="protein sequence ID" value="TMI86667.1"/>
    <property type="molecule type" value="Genomic_DNA"/>
</dbReference>
<dbReference type="GO" id="GO:0016740">
    <property type="term" value="F:transferase activity"/>
    <property type="evidence" value="ECO:0007669"/>
    <property type="project" value="UniProtKB-KW"/>
</dbReference>
<reference evidence="2 3" key="1">
    <citation type="journal article" date="2019" name="Nat. Microbiol.">
        <title>Mediterranean grassland soil C-N compound turnover is dependent on rainfall and depth, and is mediated by genomically divergent microorganisms.</title>
        <authorList>
            <person name="Diamond S."/>
            <person name="Andeer P.F."/>
            <person name="Li Z."/>
            <person name="Crits-Christoph A."/>
            <person name="Burstein D."/>
            <person name="Anantharaman K."/>
            <person name="Lane K.R."/>
            <person name="Thomas B.C."/>
            <person name="Pan C."/>
            <person name="Northen T.R."/>
            <person name="Banfield J.F."/>
        </authorList>
    </citation>
    <scope>NUCLEOTIDE SEQUENCE [LARGE SCALE GENOMIC DNA]</scope>
    <source>
        <strain evidence="2">NP_3</strain>
    </source>
</reference>
<evidence type="ECO:0000313" key="3">
    <source>
        <dbReference type="Proteomes" id="UP000318509"/>
    </source>
</evidence>
<dbReference type="Proteomes" id="UP000318509">
    <property type="component" value="Unassembled WGS sequence"/>
</dbReference>
<accession>A0A537JT07</accession>
<dbReference type="SUPFAM" id="SSF56112">
    <property type="entry name" value="Protein kinase-like (PK-like)"/>
    <property type="match status" value="1"/>
</dbReference>
<dbReference type="InterPro" id="IPR011009">
    <property type="entry name" value="Kinase-like_dom_sf"/>
</dbReference>
<dbReference type="InterPro" id="IPR002575">
    <property type="entry name" value="Aminoglycoside_PTrfase"/>
</dbReference>
<dbReference type="AlphaFoldDB" id="A0A537JT07"/>
<feature type="domain" description="Aminoglycoside phosphotransferase" evidence="1">
    <location>
        <begin position="52"/>
        <end position="251"/>
    </location>
</feature>
<comment type="caution">
    <text evidence="2">The sequence shown here is derived from an EMBL/GenBank/DDBJ whole genome shotgun (WGS) entry which is preliminary data.</text>
</comment>
<protein>
    <submittedName>
        <fullName evidence="2">Aminoglycoside phosphotransferase family protein</fullName>
    </submittedName>
</protein>